<dbReference type="EMBL" id="JAKMXF010000302">
    <property type="protein sequence ID" value="KAI6651732.1"/>
    <property type="molecule type" value="Genomic_DNA"/>
</dbReference>
<evidence type="ECO:0000256" key="10">
    <source>
        <dbReference type="ARBA" id="ARBA00023268"/>
    </source>
</evidence>
<keyword evidence="4 11" id="KW-0819">tRNA processing</keyword>
<keyword evidence="7 11" id="KW-0862">Zinc</keyword>
<dbReference type="EC" id="2.7.7.-" evidence="11"/>
<organism evidence="13 14">
    <name type="scientific">Oopsacas minuta</name>
    <dbReference type="NCBI Taxonomy" id="111878"/>
    <lineage>
        <taxon>Eukaryota</taxon>
        <taxon>Metazoa</taxon>
        <taxon>Porifera</taxon>
        <taxon>Hexactinellida</taxon>
        <taxon>Hexasterophora</taxon>
        <taxon>Lyssacinosida</taxon>
        <taxon>Leucopsacidae</taxon>
        <taxon>Oopsacas</taxon>
    </lineage>
</organism>
<keyword evidence="5 11" id="KW-0479">Metal-binding</keyword>
<feature type="binding site" evidence="11">
    <location>
        <begin position="74"/>
        <end position="78"/>
    </location>
    <ligand>
        <name>ATP</name>
        <dbReference type="ChEBI" id="CHEBI:30616"/>
    </ligand>
</feature>
<dbReference type="CDD" id="cd00757">
    <property type="entry name" value="ThiF_MoeB_HesA_family"/>
    <property type="match status" value="1"/>
</dbReference>
<reference evidence="13 14" key="1">
    <citation type="journal article" date="2023" name="BMC Biol.">
        <title>The compact genome of the sponge Oopsacas minuta (Hexactinellida) is lacking key metazoan core genes.</title>
        <authorList>
            <person name="Santini S."/>
            <person name="Schenkelaars Q."/>
            <person name="Jourda C."/>
            <person name="Duchesne M."/>
            <person name="Belahbib H."/>
            <person name="Rocher C."/>
            <person name="Selva M."/>
            <person name="Riesgo A."/>
            <person name="Vervoort M."/>
            <person name="Leys S.P."/>
            <person name="Kodjabachian L."/>
            <person name="Le Bivic A."/>
            <person name="Borchiellini C."/>
            <person name="Claverie J.M."/>
            <person name="Renard E."/>
        </authorList>
    </citation>
    <scope>NUCLEOTIDE SEQUENCE [LARGE SCALE GENOMIC DNA]</scope>
    <source>
        <strain evidence="13">SPO-2</strain>
    </source>
</reference>
<evidence type="ECO:0000256" key="5">
    <source>
        <dbReference type="ARBA" id="ARBA00022723"/>
    </source>
</evidence>
<dbReference type="InterPro" id="IPR035985">
    <property type="entry name" value="Ubiquitin-activating_enz"/>
</dbReference>
<comment type="function">
    <text evidence="11">Plays a central role in 2-thiolation of mcm(5)S(2)U at tRNA wobble positions of cytosolic tRNA(Lys), tRNA(Glu) and tRNA(Gln). Acts by mediating the C-terminal thiocarboxylation of the sulfur carrier URM1. Its N-terminus first activates URM1 as acyl-adenylate (-COAMP), then the persulfide sulfur on the catalytic cysteine is transferred to URM1 to form thiocarboxylation (-COSH) of its C-terminus. The reaction probably involves hydrogen sulfide that is generated from the persulfide intermediate and that acts as nucleophile towards URM1. Subsequently, a transient disulfide bond is formed. Does not use thiosulfate as sulfur donor; NFS1 probably acting as a sulfur donor for thiocarboxylation reactions.</text>
</comment>
<comment type="pathway">
    <text evidence="11">tRNA modification; 5-methoxycarbonylmethyl-2-thiouridine-tRNA biosynthesis.</text>
</comment>
<feature type="binding site" evidence="11">
    <location>
        <position position="179"/>
    </location>
    <ligand>
        <name>Zn(2+)</name>
        <dbReference type="ChEBI" id="CHEBI:29105"/>
    </ligand>
</feature>
<sequence length="405" mass="44404">MASSSSHDLTNSDITRYSRQLILDEFGPSSQSKLKHGSCLIVGVGGLGCPAATYLAAAGIGTLGLVDYDRVDIANLHRQVLYSENGVGQSKVASAKEAMTRLNSNVTVNCYQTILTSDNAIDIARDYDVILDATDNVATRYLLNDLSVLLDRPLVSGSALRFEGQLTVYHYQGGPCYRCLFPAPPPPETVTNCSDGGVLGVVPGVIGSLQALETIKILTGLEVSYSGRLLLYDGLRGSFTTVKLRSRTINCKVCGNNPEITGLVDYVKFCGSKPNDKCLNLSILNEEDRITVELLQRIDKDSFLIVDCRKKVEYDICHLSNSINIPLEELSNAKEPVILLDNIVTDLNKNIFFLCHHGNDSQKAVKLVNDNIFLLKDYKPYRVIKDVIGGIHLWSQLVDPSIPQY</sequence>
<evidence type="ECO:0000313" key="14">
    <source>
        <dbReference type="Proteomes" id="UP001165289"/>
    </source>
</evidence>
<dbReference type="Gene3D" id="3.40.50.720">
    <property type="entry name" value="NAD(P)-binding Rossmann-like Domain"/>
    <property type="match status" value="1"/>
</dbReference>
<evidence type="ECO:0000256" key="2">
    <source>
        <dbReference type="ARBA" id="ARBA00022490"/>
    </source>
</evidence>
<evidence type="ECO:0000256" key="9">
    <source>
        <dbReference type="ARBA" id="ARBA00023150"/>
    </source>
</evidence>
<feature type="binding site" evidence="11">
    <location>
        <position position="91"/>
    </location>
    <ligand>
        <name>ATP</name>
        <dbReference type="ChEBI" id="CHEBI:30616"/>
    </ligand>
</feature>
<dbReference type="PROSITE" id="PS50206">
    <property type="entry name" value="RHODANESE_3"/>
    <property type="match status" value="1"/>
</dbReference>
<keyword evidence="10 11" id="KW-0511">Multifunctional enzyme</keyword>
<dbReference type="InterPro" id="IPR028885">
    <property type="entry name" value="MOCS3/Uba4"/>
</dbReference>
<evidence type="ECO:0000256" key="7">
    <source>
        <dbReference type="ARBA" id="ARBA00022833"/>
    </source>
</evidence>
<dbReference type="SUPFAM" id="SSF69572">
    <property type="entry name" value="Activating enzymes of the ubiquitin-like proteins"/>
    <property type="match status" value="1"/>
</dbReference>
<gene>
    <name evidence="13" type="ORF">LOD99_4980</name>
</gene>
<feature type="binding site" evidence="11">
    <location>
        <position position="176"/>
    </location>
    <ligand>
        <name>Zn(2+)</name>
        <dbReference type="ChEBI" id="CHEBI:29105"/>
    </ligand>
</feature>
<evidence type="ECO:0000256" key="11">
    <source>
        <dbReference type="HAMAP-Rule" id="MF_03049"/>
    </source>
</evidence>
<dbReference type="Pfam" id="PF00899">
    <property type="entry name" value="ThiF"/>
    <property type="match status" value="1"/>
</dbReference>
<name>A0AAV7JSN3_9METZ</name>
<dbReference type="InterPro" id="IPR036873">
    <property type="entry name" value="Rhodanese-like_dom_sf"/>
</dbReference>
<feature type="binding site" evidence="11">
    <location>
        <position position="67"/>
    </location>
    <ligand>
        <name>ATP</name>
        <dbReference type="ChEBI" id="CHEBI:30616"/>
    </ligand>
</feature>
<dbReference type="EC" id="2.8.1.-" evidence="11"/>
<dbReference type="HAMAP" id="MF_03049">
    <property type="entry name" value="MOCS3_Uba4"/>
    <property type="match status" value="1"/>
</dbReference>
<evidence type="ECO:0000313" key="13">
    <source>
        <dbReference type="EMBL" id="KAI6651732.1"/>
    </source>
</evidence>
<comment type="caution">
    <text evidence="13">The sequence shown here is derived from an EMBL/GenBank/DDBJ whole genome shotgun (WGS) entry which is preliminary data.</text>
</comment>
<dbReference type="GO" id="GO:0002143">
    <property type="term" value="P:tRNA wobble position uridine thiolation"/>
    <property type="evidence" value="ECO:0007669"/>
    <property type="project" value="InterPro"/>
</dbReference>
<feature type="active site" description="Glycyl thioester intermediate; for adenylyltransferase activity" evidence="11">
    <location>
        <position position="193"/>
    </location>
</feature>
<dbReference type="GO" id="GO:0005829">
    <property type="term" value="C:cytosol"/>
    <property type="evidence" value="ECO:0007669"/>
    <property type="project" value="UniProtKB-SubCell"/>
</dbReference>
<evidence type="ECO:0000256" key="8">
    <source>
        <dbReference type="ARBA" id="ARBA00022840"/>
    </source>
</evidence>
<dbReference type="Gene3D" id="3.40.250.10">
    <property type="entry name" value="Rhodanese-like domain"/>
    <property type="match status" value="1"/>
</dbReference>
<evidence type="ECO:0000256" key="1">
    <source>
        <dbReference type="ARBA" id="ARBA00004514"/>
    </source>
</evidence>
<dbReference type="GO" id="GO:0046872">
    <property type="term" value="F:metal ion binding"/>
    <property type="evidence" value="ECO:0007669"/>
    <property type="project" value="UniProtKB-KW"/>
</dbReference>
<feature type="binding site" evidence="11">
    <location>
        <position position="254"/>
    </location>
    <ligand>
        <name>Zn(2+)</name>
        <dbReference type="ChEBI" id="CHEBI:29105"/>
    </ligand>
</feature>
<comment type="similarity">
    <text evidence="11">In the N-terminal section; belongs to the HesA/MoeB/ThiF family. UBA4 subfamily.</text>
</comment>
<dbReference type="PANTHER" id="PTHR10953">
    <property type="entry name" value="UBIQUITIN-ACTIVATING ENZYME E1"/>
    <property type="match status" value="1"/>
</dbReference>
<keyword evidence="8 11" id="KW-0067">ATP-binding</keyword>
<dbReference type="InterPro" id="IPR001763">
    <property type="entry name" value="Rhodanese-like_dom"/>
</dbReference>
<dbReference type="NCBIfam" id="NF004281">
    <property type="entry name" value="PRK05690.1"/>
    <property type="match status" value="1"/>
</dbReference>
<keyword evidence="14" id="KW-1185">Reference proteome</keyword>
<evidence type="ECO:0000256" key="3">
    <source>
        <dbReference type="ARBA" id="ARBA00022679"/>
    </source>
</evidence>
<feature type="active site" description="Cysteine persulfide intermediate; for sulfurtransferase activity" evidence="11">
    <location>
        <position position="355"/>
    </location>
</feature>
<evidence type="ECO:0000259" key="12">
    <source>
        <dbReference type="PROSITE" id="PS50206"/>
    </source>
</evidence>
<feature type="binding site" evidence="11">
    <location>
        <begin position="135"/>
        <end position="136"/>
    </location>
    <ligand>
        <name>ATP</name>
        <dbReference type="ChEBI" id="CHEBI:30616"/>
    </ligand>
</feature>
<dbReference type="FunFam" id="3.40.50.720:FF:000033">
    <property type="entry name" value="Adenylyltransferase and sulfurtransferase MOCS3"/>
    <property type="match status" value="1"/>
</dbReference>
<accession>A0AAV7JSN3</accession>
<dbReference type="Pfam" id="PF00581">
    <property type="entry name" value="Rhodanese"/>
    <property type="match status" value="1"/>
</dbReference>
<comment type="subcellular location">
    <subcellularLocation>
        <location evidence="1">Cytoplasm</location>
        <location evidence="1">Cytosol</location>
    </subcellularLocation>
</comment>
<keyword evidence="13" id="KW-0548">Nucleotidyltransferase</keyword>
<dbReference type="GO" id="GO:0070566">
    <property type="term" value="F:adenylyltransferase activity"/>
    <property type="evidence" value="ECO:0007669"/>
    <property type="project" value="InterPro"/>
</dbReference>
<dbReference type="AlphaFoldDB" id="A0AAV7JSN3"/>
<dbReference type="GO" id="GO:0032447">
    <property type="term" value="P:protein urmylation"/>
    <property type="evidence" value="ECO:0007669"/>
    <property type="project" value="TreeGrafter"/>
</dbReference>
<dbReference type="PANTHER" id="PTHR10953:SF102">
    <property type="entry name" value="ADENYLYLTRANSFERASE AND SULFURTRANSFERASE MOCS3"/>
    <property type="match status" value="1"/>
</dbReference>
<feature type="binding site" evidence="11">
    <location>
        <position position="46"/>
    </location>
    <ligand>
        <name>ATP</name>
        <dbReference type="ChEBI" id="CHEBI:30616"/>
    </ligand>
</feature>
<feature type="binding site" evidence="11">
    <location>
        <position position="251"/>
    </location>
    <ligand>
        <name>Zn(2+)</name>
        <dbReference type="ChEBI" id="CHEBI:29105"/>
    </ligand>
</feature>
<keyword evidence="2 11" id="KW-0963">Cytoplasm</keyword>
<dbReference type="Proteomes" id="UP001165289">
    <property type="component" value="Unassembled WGS sequence"/>
</dbReference>
<keyword evidence="3 11" id="KW-0808">Transferase</keyword>
<proteinExistence type="inferred from homology"/>
<protein>
    <recommendedName>
        <fullName evidence="11">Adenylyltransferase and sulfurtransferase MOCS3 homolog</fullName>
    </recommendedName>
    <alternativeName>
        <fullName evidence="11">UBA4 homolog</fullName>
    </alternativeName>
    <alternativeName>
        <fullName evidence="11">Ubiquitin-like protein activator 4 homolog</fullName>
    </alternativeName>
    <domain>
        <recommendedName>
            <fullName evidence="11">Adenylyltransferase</fullName>
            <ecNumber evidence="11">2.7.7.-</ecNumber>
        </recommendedName>
    </domain>
    <domain>
        <recommendedName>
            <fullName evidence="11">Sulfurtransferase</fullName>
            <ecNumber evidence="11">2.8.1.-</ecNumber>
        </recommendedName>
    </domain>
</protein>
<keyword evidence="9 11" id="KW-0501">Molybdenum cofactor biosynthesis</keyword>
<comment type="cofactor">
    <cofactor evidence="11">
        <name>Zn(2+)</name>
        <dbReference type="ChEBI" id="CHEBI:29105"/>
    </cofactor>
    <text evidence="11">Binds 1 zinc ion per subunit.</text>
</comment>
<dbReference type="GO" id="GO:0004792">
    <property type="term" value="F:thiosulfate-cyanide sulfurtransferase activity"/>
    <property type="evidence" value="ECO:0007669"/>
    <property type="project" value="TreeGrafter"/>
</dbReference>
<dbReference type="InterPro" id="IPR045886">
    <property type="entry name" value="ThiF/MoeB/HesA"/>
</dbReference>
<feature type="domain" description="Rhodanese" evidence="12">
    <location>
        <begin position="299"/>
        <end position="403"/>
    </location>
</feature>
<dbReference type="SMART" id="SM00450">
    <property type="entry name" value="RHOD"/>
    <property type="match status" value="1"/>
</dbReference>
<evidence type="ECO:0000256" key="4">
    <source>
        <dbReference type="ARBA" id="ARBA00022694"/>
    </source>
</evidence>
<dbReference type="GO" id="GO:0006777">
    <property type="term" value="P:Mo-molybdopterin cofactor biosynthetic process"/>
    <property type="evidence" value="ECO:0007669"/>
    <property type="project" value="UniProtKB-UniRule"/>
</dbReference>
<evidence type="ECO:0000256" key="6">
    <source>
        <dbReference type="ARBA" id="ARBA00022741"/>
    </source>
</evidence>
<dbReference type="GO" id="GO:0005524">
    <property type="term" value="F:ATP binding"/>
    <property type="evidence" value="ECO:0007669"/>
    <property type="project" value="UniProtKB-KW"/>
</dbReference>
<keyword evidence="6 11" id="KW-0547">Nucleotide-binding</keyword>
<dbReference type="InterPro" id="IPR000594">
    <property type="entry name" value="ThiF_NAD_FAD-bd"/>
</dbReference>
<dbReference type="GO" id="GO:0042292">
    <property type="term" value="F:URM1 activating enzyme activity"/>
    <property type="evidence" value="ECO:0007669"/>
    <property type="project" value="TreeGrafter"/>
</dbReference>